<dbReference type="NCBIfam" id="TIGR00461">
    <property type="entry name" value="gcvP"/>
    <property type="match status" value="1"/>
</dbReference>
<dbReference type="SUPFAM" id="SSF53383">
    <property type="entry name" value="PLP-dependent transferases"/>
    <property type="match status" value="2"/>
</dbReference>
<comment type="subunit">
    <text evidence="7">The glycine cleavage system is composed of four proteins: P, T, L and H.</text>
</comment>
<gene>
    <name evidence="11" type="ORF">BON22_2454</name>
</gene>
<feature type="domain" description="Glycine cleavage system P-protein N-terminal" evidence="9">
    <location>
        <begin position="530"/>
        <end position="792"/>
    </location>
</feature>
<dbReference type="GO" id="GO:0019464">
    <property type="term" value="P:glycine decarboxylation via glycine cleavage system"/>
    <property type="evidence" value="ECO:0007669"/>
    <property type="project" value="TreeGrafter"/>
</dbReference>
<dbReference type="InterPro" id="IPR049315">
    <property type="entry name" value="GDC-P_N"/>
</dbReference>
<comment type="catalytic activity">
    <reaction evidence="5 7">
        <text>N(6)-[(R)-lipoyl]-L-lysyl-[glycine-cleavage complex H protein] + glycine + H(+) = N(6)-[(R)-S(8)-aminomethyldihydrolipoyl]-L-lysyl-[glycine-cleavage complex H protein] + CO2</text>
        <dbReference type="Rhea" id="RHEA:24304"/>
        <dbReference type="Rhea" id="RHEA-COMP:10494"/>
        <dbReference type="Rhea" id="RHEA-COMP:10495"/>
        <dbReference type="ChEBI" id="CHEBI:15378"/>
        <dbReference type="ChEBI" id="CHEBI:16526"/>
        <dbReference type="ChEBI" id="CHEBI:57305"/>
        <dbReference type="ChEBI" id="CHEBI:83099"/>
        <dbReference type="ChEBI" id="CHEBI:83143"/>
        <dbReference type="EC" id="1.4.4.2"/>
    </reaction>
</comment>
<evidence type="ECO:0000313" key="11">
    <source>
        <dbReference type="EMBL" id="ONH67711.1"/>
    </source>
</evidence>
<feature type="domain" description="Glycine dehydrogenase C-terminal" evidence="10">
    <location>
        <begin position="839"/>
        <end position="960"/>
    </location>
</feature>
<dbReference type="AlphaFoldDB" id="A0A1V2L9J7"/>
<comment type="subcellular location">
    <subcellularLocation>
        <location evidence="7">Mitochondrion</location>
    </subcellularLocation>
</comment>
<dbReference type="Gene3D" id="3.90.1150.10">
    <property type="entry name" value="Aspartate Aminotransferase, domain 1"/>
    <property type="match status" value="2"/>
</dbReference>
<dbReference type="InterPro" id="IPR015422">
    <property type="entry name" value="PyrdxlP-dep_Trfase_small"/>
</dbReference>
<dbReference type="PANTHER" id="PTHR11773:SF1">
    <property type="entry name" value="GLYCINE DEHYDROGENASE (DECARBOXYLATING), MITOCHONDRIAL"/>
    <property type="match status" value="1"/>
</dbReference>
<keyword evidence="7" id="KW-0496">Mitochondrion</keyword>
<evidence type="ECO:0000256" key="8">
    <source>
        <dbReference type="SAM" id="Coils"/>
    </source>
</evidence>
<keyword evidence="4 7" id="KW-0560">Oxidoreductase</keyword>
<dbReference type="PANTHER" id="PTHR11773">
    <property type="entry name" value="GLYCINE DEHYDROGENASE, DECARBOXYLATING"/>
    <property type="match status" value="1"/>
</dbReference>
<evidence type="ECO:0000256" key="7">
    <source>
        <dbReference type="RuleBase" id="RU364056"/>
    </source>
</evidence>
<organism evidence="11 12">
    <name type="scientific">Cyberlindnera fabianii</name>
    <name type="common">Yeast</name>
    <name type="synonym">Hansenula fabianii</name>
    <dbReference type="NCBI Taxonomy" id="36022"/>
    <lineage>
        <taxon>Eukaryota</taxon>
        <taxon>Fungi</taxon>
        <taxon>Dikarya</taxon>
        <taxon>Ascomycota</taxon>
        <taxon>Saccharomycotina</taxon>
        <taxon>Saccharomycetes</taxon>
        <taxon>Phaffomycetales</taxon>
        <taxon>Phaffomycetaceae</taxon>
        <taxon>Cyberlindnera</taxon>
    </lineage>
</organism>
<reference evidence="12" key="1">
    <citation type="journal article" date="2017" name="Genome Announc.">
        <title>Genome sequences of Cyberlindnera fabianii 65, Pichia kudriavzevii 129, and Saccharomyces cerevisiae 131 isolated from fermented masau fruits in Zimbabwe.</title>
        <authorList>
            <person name="van Rijswijck I.M.H."/>
            <person name="Derks M.F.L."/>
            <person name="Abee T."/>
            <person name="de Ridder D."/>
            <person name="Smid E.J."/>
        </authorList>
    </citation>
    <scope>NUCLEOTIDE SEQUENCE [LARGE SCALE GENOMIC DNA]</scope>
    <source>
        <strain evidence="12">65</strain>
    </source>
</reference>
<evidence type="ECO:0000256" key="3">
    <source>
        <dbReference type="ARBA" id="ARBA00022898"/>
    </source>
</evidence>
<comment type="cofactor">
    <cofactor evidence="1 6 7">
        <name>pyridoxal 5'-phosphate</name>
        <dbReference type="ChEBI" id="CHEBI:597326"/>
    </cofactor>
</comment>
<evidence type="ECO:0000256" key="2">
    <source>
        <dbReference type="ARBA" id="ARBA00010756"/>
    </source>
</evidence>
<dbReference type="InterPro" id="IPR015421">
    <property type="entry name" value="PyrdxlP-dep_Trfase_major"/>
</dbReference>
<keyword evidence="8" id="KW-0175">Coiled coil</keyword>
<evidence type="ECO:0000256" key="4">
    <source>
        <dbReference type="ARBA" id="ARBA00023002"/>
    </source>
</evidence>
<dbReference type="VEuPathDB" id="FungiDB:BON22_2454"/>
<comment type="caution">
    <text evidence="11">The sequence shown here is derived from an EMBL/GenBank/DDBJ whole genome shotgun (WGS) entry which is preliminary data.</text>
</comment>
<keyword evidence="7" id="KW-0809">Transit peptide</keyword>
<dbReference type="InterPro" id="IPR049316">
    <property type="entry name" value="GDC-P_C"/>
</dbReference>
<keyword evidence="3 6" id="KW-0663">Pyridoxal phosphate</keyword>
<dbReference type="Gene3D" id="3.40.640.10">
    <property type="entry name" value="Type I PLP-dependent aspartate aminotransferase-like (Major domain)"/>
    <property type="match status" value="2"/>
</dbReference>
<dbReference type="GO" id="GO:0030170">
    <property type="term" value="F:pyridoxal phosphate binding"/>
    <property type="evidence" value="ECO:0007669"/>
    <property type="project" value="TreeGrafter"/>
</dbReference>
<dbReference type="GO" id="GO:0016594">
    <property type="term" value="F:glycine binding"/>
    <property type="evidence" value="ECO:0007669"/>
    <property type="project" value="TreeGrafter"/>
</dbReference>
<comment type="function">
    <text evidence="7">The glycine cleavage system catalyzes the degradation of glycine.</text>
</comment>
<dbReference type="OMA" id="RNLICTC"/>
<dbReference type="GO" id="GO:0005960">
    <property type="term" value="C:glycine cleavage complex"/>
    <property type="evidence" value="ECO:0007669"/>
    <property type="project" value="TreeGrafter"/>
</dbReference>
<accession>A0A1V2L9J7</accession>
<dbReference type="EMBL" id="MPUK01000004">
    <property type="protein sequence ID" value="ONH67711.1"/>
    <property type="molecule type" value="Genomic_DNA"/>
</dbReference>
<dbReference type="FunFam" id="3.40.640.10:FF:000005">
    <property type="entry name" value="Glycine dehydrogenase (decarboxylating), mitochondrial"/>
    <property type="match status" value="1"/>
</dbReference>
<dbReference type="InterPro" id="IPR003437">
    <property type="entry name" value="GcvP"/>
</dbReference>
<comment type="similarity">
    <text evidence="2 7">Belongs to the GcvP family.</text>
</comment>
<evidence type="ECO:0000259" key="9">
    <source>
        <dbReference type="Pfam" id="PF02347"/>
    </source>
</evidence>
<feature type="domain" description="Glycine cleavage system P-protein N-terminal" evidence="9">
    <location>
        <begin position="67"/>
        <end position="504"/>
    </location>
</feature>
<evidence type="ECO:0000256" key="1">
    <source>
        <dbReference type="ARBA" id="ARBA00001933"/>
    </source>
</evidence>
<feature type="modified residue" description="N6-(pyridoxal phosphate)lysine" evidence="6">
    <location>
        <position position="765"/>
    </location>
</feature>
<dbReference type="InterPro" id="IPR015424">
    <property type="entry name" value="PyrdxlP-dep_Trfase"/>
</dbReference>
<protein>
    <recommendedName>
        <fullName evidence="7">Glycine cleavage system P protein</fullName>
        <ecNumber evidence="7">1.4.4.2</ecNumber>
    </recommendedName>
</protein>
<evidence type="ECO:0000256" key="6">
    <source>
        <dbReference type="PIRSR" id="PIRSR603437-50"/>
    </source>
</evidence>
<sequence>MLRARSAAAISRLTRAGSRALLARSSPLQARLLTTDVSSAKFNTVYDRTLTPRSVSERLQPLDTFQRRHLGPSSTDVEHMLKSLGYSDLGEFISAVIPEQILVKRGLKVEPIRGYTEMQMIDRLQEIAKKNKVFRSFIGRGYYNTITPPVIKRNILEKPEWYTSYTPYQPEVSQGRLESLLNFQTVVSDLTGLPVANASLLDEATAAAEAMALSFSNSKKKKNVYVVDKDIHPQTLSVVKTRAIPLHVELVTLDLSSSEGVAELEKIKSSICGVLVQYPGSSGSITDYSLLNKISEITHSNKGLFAVATDLLALTLLKPPSTFGADIALGSTQRFGVPMGYGGPHAGFFAVIQSLNRKIPGRIVGVSKDRLGDQALRLALQTREQHIKRDKATSNICTAQALLANMASNYAVYHGPQKLKGIAERVYGFTTILAGEVAKKHTIVNDKWFDTLSIKLEGVSADELLATAVEKYQINLFKVDDSTVSLSLDETVTEKDLSDLIELFTATEFSSSSIEAFPEFPSELTRTDTYLTNPVFNLHHSETAMLRYLHQLQSKDISLADSMISLGSCTMKLNGTVEMLPLSWPEFGSLHPFAPVNQAEGYAELVSELEADLADITGFSGTTLQPNSGAQGEFTGLKVIKAYLDSTGQSNRNICLIPVSAHGTNPASAAMANFKVVPVKCLANGSLDLNDLEAKISQHKDNLAAIMITYPSTYGLFEAGVKTAIDLVHAAGGQVYLDGANMNAQVGLTSPGDLGADVCHLNLHKTFAIPHGGGGPGVGPICVAEHLVPFLPRHDVTPVVGQTEKSIDAVSAAPYGSASILPISYSYIKLLGAEGLPFATSIAILNANYMMNRLKPYYDIAFVGSSAEFHFCGHEFILDLRSYKKDGLEAIDVAKRLQDYGFHPPTLAFPVPGTLMIEPTESENKQELDRFCDSLIQIKKEIDALVAGEPLGNVLKNAPHSMSDIVGSSDWETRGYTREQAAYPLDFLKKNKFWPSVARLDDTYGDLNLLCTCPSVEEVAAEN</sequence>
<dbReference type="FunFam" id="3.40.640.10:FF:000007">
    <property type="entry name" value="glycine dehydrogenase (Decarboxylating), mitochondrial"/>
    <property type="match status" value="1"/>
</dbReference>
<proteinExistence type="inferred from homology"/>
<feature type="coiled-coil region" evidence="8">
    <location>
        <begin position="682"/>
        <end position="709"/>
    </location>
</feature>
<evidence type="ECO:0000313" key="12">
    <source>
        <dbReference type="Proteomes" id="UP000189513"/>
    </source>
</evidence>
<dbReference type="Proteomes" id="UP000189513">
    <property type="component" value="Unassembled WGS sequence"/>
</dbReference>
<dbReference type="GO" id="GO:0005739">
    <property type="term" value="C:mitochondrion"/>
    <property type="evidence" value="ECO:0007669"/>
    <property type="project" value="UniProtKB-SubCell"/>
</dbReference>
<dbReference type="Pfam" id="PF21478">
    <property type="entry name" value="GcvP2_C"/>
    <property type="match status" value="1"/>
</dbReference>
<name>A0A1V2L9J7_CYBFA</name>
<dbReference type="GO" id="GO:0004375">
    <property type="term" value="F:glycine dehydrogenase (decarboxylating) activity"/>
    <property type="evidence" value="ECO:0007669"/>
    <property type="project" value="UniProtKB-UniRule"/>
</dbReference>
<dbReference type="Pfam" id="PF02347">
    <property type="entry name" value="GDC-P"/>
    <property type="match status" value="2"/>
</dbReference>
<dbReference type="EC" id="1.4.4.2" evidence="7"/>
<evidence type="ECO:0000256" key="5">
    <source>
        <dbReference type="ARBA" id="ARBA00049026"/>
    </source>
</evidence>
<dbReference type="InterPro" id="IPR020581">
    <property type="entry name" value="GDC_P"/>
</dbReference>
<dbReference type="STRING" id="36022.A0A1V2L9J7"/>
<evidence type="ECO:0000259" key="10">
    <source>
        <dbReference type="Pfam" id="PF21478"/>
    </source>
</evidence>
<dbReference type="CDD" id="cd00613">
    <property type="entry name" value="GDC-P"/>
    <property type="match status" value="2"/>
</dbReference>
<keyword evidence="12" id="KW-1185">Reference proteome</keyword>